<dbReference type="Proteomes" id="UP000828941">
    <property type="component" value="Chromosome 1"/>
</dbReference>
<protein>
    <submittedName>
        <fullName evidence="1">Uncharacterized protein</fullName>
    </submittedName>
</protein>
<dbReference type="EMBL" id="CM039426">
    <property type="protein sequence ID" value="KAI4356761.1"/>
    <property type="molecule type" value="Genomic_DNA"/>
</dbReference>
<name>A0ACB9QA66_BAUVA</name>
<evidence type="ECO:0000313" key="1">
    <source>
        <dbReference type="EMBL" id="KAI4356761.1"/>
    </source>
</evidence>
<evidence type="ECO:0000313" key="2">
    <source>
        <dbReference type="Proteomes" id="UP000828941"/>
    </source>
</evidence>
<reference evidence="1 2" key="1">
    <citation type="journal article" date="2022" name="DNA Res.">
        <title>Chromosomal-level genome assembly of the orchid tree Bauhinia variegata (Leguminosae; Cercidoideae) supports the allotetraploid origin hypothesis of Bauhinia.</title>
        <authorList>
            <person name="Zhong Y."/>
            <person name="Chen Y."/>
            <person name="Zheng D."/>
            <person name="Pang J."/>
            <person name="Liu Y."/>
            <person name="Luo S."/>
            <person name="Meng S."/>
            <person name="Qian L."/>
            <person name="Wei D."/>
            <person name="Dai S."/>
            <person name="Zhou R."/>
        </authorList>
    </citation>
    <scope>NUCLEOTIDE SEQUENCE [LARGE SCALE GENOMIC DNA]</scope>
    <source>
        <strain evidence="1">BV-YZ2020</strain>
    </source>
</reference>
<keyword evidence="2" id="KW-1185">Reference proteome</keyword>
<comment type="caution">
    <text evidence="1">The sequence shown here is derived from an EMBL/GenBank/DDBJ whole genome shotgun (WGS) entry which is preliminary data.</text>
</comment>
<proteinExistence type="predicted"/>
<organism evidence="1 2">
    <name type="scientific">Bauhinia variegata</name>
    <name type="common">Purple orchid tree</name>
    <name type="synonym">Phanera variegata</name>
    <dbReference type="NCBI Taxonomy" id="167791"/>
    <lineage>
        <taxon>Eukaryota</taxon>
        <taxon>Viridiplantae</taxon>
        <taxon>Streptophyta</taxon>
        <taxon>Embryophyta</taxon>
        <taxon>Tracheophyta</taxon>
        <taxon>Spermatophyta</taxon>
        <taxon>Magnoliopsida</taxon>
        <taxon>eudicotyledons</taxon>
        <taxon>Gunneridae</taxon>
        <taxon>Pentapetalae</taxon>
        <taxon>rosids</taxon>
        <taxon>fabids</taxon>
        <taxon>Fabales</taxon>
        <taxon>Fabaceae</taxon>
        <taxon>Cercidoideae</taxon>
        <taxon>Cercideae</taxon>
        <taxon>Bauhiniinae</taxon>
        <taxon>Bauhinia</taxon>
    </lineage>
</organism>
<accession>A0ACB9QA66</accession>
<gene>
    <name evidence="1" type="ORF">L6164_000755</name>
</gene>
<sequence>MAVTISSLGKVEVLGMAQIQVIHARNWVESSVSFKEEHMGQKAVALRDCDRLYGESRFRLSEMLAKESTYTRDDARTWLSAVMTNHRMCKDEMKEKEYDDVGRNLTTLLAMVIA</sequence>